<evidence type="ECO:0000313" key="12">
    <source>
        <dbReference type="Proteomes" id="UP000440694"/>
    </source>
</evidence>
<dbReference type="GO" id="GO:0016410">
    <property type="term" value="F:N-acyltransferase activity"/>
    <property type="evidence" value="ECO:0007669"/>
    <property type="project" value="UniProtKB-UniRule"/>
</dbReference>
<dbReference type="AlphaFoldDB" id="A0A6I3KJU0"/>
<evidence type="ECO:0000256" key="6">
    <source>
        <dbReference type="ARBA" id="ARBA00022989"/>
    </source>
</evidence>
<evidence type="ECO:0000259" key="10">
    <source>
        <dbReference type="PROSITE" id="PS50263"/>
    </source>
</evidence>
<dbReference type="HAMAP" id="MF_01148">
    <property type="entry name" value="Lnt"/>
    <property type="match status" value="1"/>
</dbReference>
<comment type="similarity">
    <text evidence="2 9">Belongs to the CN hydrolase family. Apolipoprotein N-acyltransferase subfamily.</text>
</comment>
<comment type="caution">
    <text evidence="11">The sequence shown here is derived from an EMBL/GenBank/DDBJ whole genome shotgun (WGS) entry which is preliminary data.</text>
</comment>
<reference evidence="11 12" key="1">
    <citation type="submission" date="2019-11" db="EMBL/GenBank/DDBJ databases">
        <title>Identification of a novel strain.</title>
        <authorList>
            <person name="Xu Q."/>
            <person name="Wang G."/>
        </authorList>
    </citation>
    <scope>NUCLEOTIDE SEQUENCE [LARGE SCALE GENOMIC DNA]</scope>
    <source>
        <strain evidence="12">xq</strain>
    </source>
</reference>
<dbReference type="UniPathway" id="UPA00666"/>
<evidence type="ECO:0000256" key="5">
    <source>
        <dbReference type="ARBA" id="ARBA00022692"/>
    </source>
</evidence>
<feature type="transmembrane region" description="Helical" evidence="9">
    <location>
        <begin position="70"/>
        <end position="91"/>
    </location>
</feature>
<dbReference type="PROSITE" id="PS50263">
    <property type="entry name" value="CN_HYDROLASE"/>
    <property type="match status" value="1"/>
</dbReference>
<dbReference type="GO" id="GO:0005886">
    <property type="term" value="C:plasma membrane"/>
    <property type="evidence" value="ECO:0007669"/>
    <property type="project" value="UniProtKB-SubCell"/>
</dbReference>
<name>A0A6I3KJU0_9HYPH</name>
<keyword evidence="5 9" id="KW-0812">Transmembrane</keyword>
<dbReference type="PANTHER" id="PTHR38686">
    <property type="entry name" value="APOLIPOPROTEIN N-ACYLTRANSFERASE"/>
    <property type="match status" value="1"/>
</dbReference>
<dbReference type="InterPro" id="IPR003010">
    <property type="entry name" value="C-N_Hydrolase"/>
</dbReference>
<evidence type="ECO:0000256" key="4">
    <source>
        <dbReference type="ARBA" id="ARBA00022679"/>
    </source>
</evidence>
<keyword evidence="3 9" id="KW-1003">Cell membrane</keyword>
<keyword evidence="11" id="KW-0449">Lipoprotein</keyword>
<organism evidence="11 12">
    <name type="scientific">Hyphomicrobium album</name>
    <dbReference type="NCBI Taxonomy" id="2665159"/>
    <lineage>
        <taxon>Bacteria</taxon>
        <taxon>Pseudomonadati</taxon>
        <taxon>Pseudomonadota</taxon>
        <taxon>Alphaproteobacteria</taxon>
        <taxon>Hyphomicrobiales</taxon>
        <taxon>Hyphomicrobiaceae</taxon>
        <taxon>Hyphomicrobium</taxon>
    </lineage>
</organism>
<accession>A0A6I3KJU0</accession>
<feature type="domain" description="CN hydrolase" evidence="10">
    <location>
        <begin position="218"/>
        <end position="474"/>
    </location>
</feature>
<evidence type="ECO:0000256" key="9">
    <source>
        <dbReference type="HAMAP-Rule" id="MF_01148"/>
    </source>
</evidence>
<feature type="transmembrane region" description="Helical" evidence="9">
    <location>
        <begin position="42"/>
        <end position="63"/>
    </location>
</feature>
<comment type="pathway">
    <text evidence="9">Protein modification; lipoprotein biosynthesis (N-acyl transfer).</text>
</comment>
<keyword evidence="7 9" id="KW-0472">Membrane</keyword>
<evidence type="ECO:0000313" key="11">
    <source>
        <dbReference type="EMBL" id="MTD94613.1"/>
    </source>
</evidence>
<keyword evidence="12" id="KW-1185">Reference proteome</keyword>
<proteinExistence type="inferred from homology"/>
<dbReference type="PANTHER" id="PTHR38686:SF1">
    <property type="entry name" value="APOLIPOPROTEIN N-ACYLTRANSFERASE"/>
    <property type="match status" value="1"/>
</dbReference>
<dbReference type="CDD" id="cd07571">
    <property type="entry name" value="ALP_N-acyl_transferase"/>
    <property type="match status" value="1"/>
</dbReference>
<evidence type="ECO:0000256" key="7">
    <source>
        <dbReference type="ARBA" id="ARBA00023136"/>
    </source>
</evidence>
<feature type="transmembrane region" description="Helical" evidence="9">
    <location>
        <begin position="180"/>
        <end position="200"/>
    </location>
</feature>
<protein>
    <recommendedName>
        <fullName evidence="9">Apolipoprotein N-acyltransferase</fullName>
        <shortName evidence="9">ALP N-acyltransferase</shortName>
        <ecNumber evidence="9">2.3.1.269</ecNumber>
    </recommendedName>
</protein>
<keyword evidence="6 9" id="KW-1133">Transmembrane helix</keyword>
<evidence type="ECO:0000256" key="8">
    <source>
        <dbReference type="ARBA" id="ARBA00023315"/>
    </source>
</evidence>
<keyword evidence="4 9" id="KW-0808">Transferase</keyword>
<dbReference type="Pfam" id="PF20154">
    <property type="entry name" value="LNT_N"/>
    <property type="match status" value="1"/>
</dbReference>
<dbReference type="InterPro" id="IPR036526">
    <property type="entry name" value="C-N_Hydrolase_sf"/>
</dbReference>
<dbReference type="Proteomes" id="UP000440694">
    <property type="component" value="Unassembled WGS sequence"/>
</dbReference>
<dbReference type="NCBIfam" id="TIGR00546">
    <property type="entry name" value="lnt"/>
    <property type="match status" value="1"/>
</dbReference>
<evidence type="ECO:0000256" key="3">
    <source>
        <dbReference type="ARBA" id="ARBA00022475"/>
    </source>
</evidence>
<evidence type="ECO:0000256" key="1">
    <source>
        <dbReference type="ARBA" id="ARBA00004651"/>
    </source>
</evidence>
<dbReference type="InterPro" id="IPR004563">
    <property type="entry name" value="Apolipo_AcylTrfase"/>
</dbReference>
<dbReference type="SUPFAM" id="SSF56317">
    <property type="entry name" value="Carbon-nitrogen hydrolase"/>
    <property type="match status" value="1"/>
</dbReference>
<gene>
    <name evidence="9 11" type="primary">lnt</name>
    <name evidence="11" type="ORF">GIW81_09745</name>
</gene>
<dbReference type="GO" id="GO:0042158">
    <property type="term" value="P:lipoprotein biosynthetic process"/>
    <property type="evidence" value="ECO:0007669"/>
    <property type="project" value="UniProtKB-UniRule"/>
</dbReference>
<comment type="catalytic activity">
    <reaction evidence="9">
        <text>N-terminal S-1,2-diacyl-sn-glyceryl-L-cysteinyl-[lipoprotein] + a glycerophospholipid = N-acyl-S-1,2-diacyl-sn-glyceryl-L-cysteinyl-[lipoprotein] + a 2-acyl-sn-glycero-3-phospholipid + H(+)</text>
        <dbReference type="Rhea" id="RHEA:48228"/>
        <dbReference type="Rhea" id="RHEA-COMP:14681"/>
        <dbReference type="Rhea" id="RHEA-COMP:14684"/>
        <dbReference type="ChEBI" id="CHEBI:15378"/>
        <dbReference type="ChEBI" id="CHEBI:136912"/>
        <dbReference type="ChEBI" id="CHEBI:140656"/>
        <dbReference type="ChEBI" id="CHEBI:140657"/>
        <dbReference type="ChEBI" id="CHEBI:140660"/>
        <dbReference type="EC" id="2.3.1.269"/>
    </reaction>
</comment>
<comment type="caution">
    <text evidence="9">Lacks conserved residue(s) required for the propagation of feature annotation.</text>
</comment>
<keyword evidence="8 9" id="KW-0012">Acyltransferase</keyword>
<evidence type="ECO:0000256" key="2">
    <source>
        <dbReference type="ARBA" id="ARBA00010065"/>
    </source>
</evidence>
<feature type="transmembrane region" description="Helical" evidence="9">
    <location>
        <begin position="148"/>
        <end position="168"/>
    </location>
</feature>
<dbReference type="Pfam" id="PF00795">
    <property type="entry name" value="CN_hydrolase"/>
    <property type="match status" value="1"/>
</dbReference>
<feature type="transmembrane region" description="Helical" evidence="9">
    <location>
        <begin position="480"/>
        <end position="504"/>
    </location>
</feature>
<dbReference type="InterPro" id="IPR045378">
    <property type="entry name" value="LNT_N"/>
</dbReference>
<comment type="function">
    <text evidence="9">Catalyzes the phospholipid dependent N-acylation of the N-terminal cysteine of apolipoprotein, the last step in lipoprotein maturation.</text>
</comment>
<dbReference type="EC" id="2.3.1.269" evidence="9"/>
<sequence>MAPFFLSPVLFVTLPVLVWLIDGAAAAGPSRRGLFLRAASAGWWFGFGYFLLGLFWIGEAFLVEADKFAWLMPFAVLLLPAGLALFTALAAGAARLAWVPGMGRALVLAVTLGIAEWLRGHVLTGFPWSVLGYALTWPLPLMQSASVFGIYGLTLLCVAIFAGPFVILADVGQGAPSRRVLRAGLLAVVPLVTLYTLGTWRLAENNAPMLEGVRVRIVQASVPQRDKWRPELQRQIFEDQLSLSRRDPAGRVDNLAGVTHLIWPEAAMPFLPLEQPEALAAIGELLPDGTQLLSGALRLKHRPAPEPDLVREGYNSLMVFGDKGNLEQIYDKIHLVPFGEYLPMQGLLESIGLEQLTRWRGGFSIGATPRPLLKIPGLPPALGLICYEAVFPAAIVQGGQRPGLLINVTNDGWFGDTTGPWQHFHQTRVRAVEEGLPIIRSANNGVSAIVDGTGRVVAMLTLNARGNLDSGVPSSIAAPVYAKLGDCTFVGLLLIFLGVVFMLYNRRTD</sequence>
<dbReference type="EMBL" id="WMBQ01000001">
    <property type="protein sequence ID" value="MTD94613.1"/>
    <property type="molecule type" value="Genomic_DNA"/>
</dbReference>
<comment type="subcellular location">
    <subcellularLocation>
        <location evidence="1 9">Cell membrane</location>
        <topology evidence="1 9">Multi-pass membrane protein</topology>
    </subcellularLocation>
</comment>
<dbReference type="Gene3D" id="3.60.110.10">
    <property type="entry name" value="Carbon-nitrogen hydrolase"/>
    <property type="match status" value="1"/>
</dbReference>